<gene>
    <name evidence="3" type="ORF">CKY01_05260</name>
</gene>
<comment type="similarity">
    <text evidence="1">Belongs to the colicins ColE2/ColE8/ColE9 and pyocins S1/S2 family.</text>
</comment>
<dbReference type="Pfam" id="PF01320">
    <property type="entry name" value="Colicin_Pyocin"/>
    <property type="match status" value="1"/>
</dbReference>
<dbReference type="PRINTS" id="PR01299">
    <property type="entry name" value="PYOCIN"/>
</dbReference>
<accession>A0A329VJG3</accession>
<dbReference type="Gene3D" id="1.10.1200.20">
    <property type="entry name" value="Colicin E immunity protein"/>
    <property type="match status" value="1"/>
</dbReference>
<dbReference type="GO" id="GO:0015643">
    <property type="term" value="F:toxic substance binding"/>
    <property type="evidence" value="ECO:0007669"/>
    <property type="project" value="InterPro"/>
</dbReference>
<evidence type="ECO:0008006" key="5">
    <source>
        <dbReference type="Google" id="ProtNLM"/>
    </source>
</evidence>
<name>A0A329VJG3_9GAMM</name>
<evidence type="ECO:0000313" key="3">
    <source>
        <dbReference type="EMBL" id="RAW92346.1"/>
    </source>
</evidence>
<protein>
    <recommendedName>
        <fullName evidence="5">Bacteriocin immunity protein</fullName>
    </recommendedName>
</protein>
<dbReference type="SUPFAM" id="SSF47345">
    <property type="entry name" value="Colicin E immunity proteins"/>
    <property type="match status" value="1"/>
</dbReference>
<dbReference type="InterPro" id="IPR035900">
    <property type="entry name" value="Colicin_E_sf"/>
</dbReference>
<reference evidence="3 4" key="1">
    <citation type="journal article" date="2018" name="Int. J. Syst. Evol. Microbiol.">
        <title>Whole-genome-based revisit of Photorhabdus phylogeny: proposal for the elevation of most Photorhabdus subspecies to the species level and description of one novel species Photorhabdus bodei sp. nov., and one novel subspecies Photorhabdus laumondii subsp. clarkei subsp. nov.</title>
        <authorList>
            <person name="Machado R.A.R."/>
            <person name="Wuthrich D."/>
            <person name="Kuhnert P."/>
            <person name="Arce C.C.M."/>
            <person name="Thonen L."/>
            <person name="Ruiz C."/>
            <person name="Zhang X."/>
            <person name="Robert C.A.M."/>
            <person name="Karimi J."/>
            <person name="Kamali S."/>
            <person name="Ma J."/>
            <person name="Bruggmann R."/>
            <person name="Erb M."/>
        </authorList>
    </citation>
    <scope>NUCLEOTIDE SEQUENCE [LARGE SCALE GENOMIC DNA]</scope>
    <source>
        <strain evidence="3 4">BOJ-47</strain>
    </source>
</reference>
<evidence type="ECO:0000256" key="2">
    <source>
        <dbReference type="ARBA" id="ARBA00023025"/>
    </source>
</evidence>
<sequence length="70" mass="7996">MCLTWGVSWLAHWIEYQNTASGGDLIFYPEEGIEDNPEGVLKVIKEWRARRDKPGFKNSGLKRPIGSSFL</sequence>
<dbReference type="GO" id="GO:0030153">
    <property type="term" value="P:bacteriocin immunity"/>
    <property type="evidence" value="ECO:0007669"/>
    <property type="project" value="UniProtKB-KW"/>
</dbReference>
<dbReference type="CDD" id="cd16363">
    <property type="entry name" value="Col_Im_like"/>
    <property type="match status" value="1"/>
</dbReference>
<comment type="caution">
    <text evidence="3">The sequence shown here is derived from an EMBL/GenBank/DDBJ whole genome shotgun (WGS) entry which is preliminary data.</text>
</comment>
<dbReference type="InterPro" id="IPR000290">
    <property type="entry name" value="Colicin_pyocin"/>
</dbReference>
<evidence type="ECO:0000313" key="4">
    <source>
        <dbReference type="Proteomes" id="UP000250870"/>
    </source>
</evidence>
<dbReference type="Proteomes" id="UP000250870">
    <property type="component" value="Unassembled WGS sequence"/>
</dbReference>
<proteinExistence type="inferred from homology"/>
<organism evidence="3 4">
    <name type="scientific">Photorhabdus laumondii subsp. clarkei</name>
    <dbReference type="NCBI Taxonomy" id="2029685"/>
    <lineage>
        <taxon>Bacteria</taxon>
        <taxon>Pseudomonadati</taxon>
        <taxon>Pseudomonadota</taxon>
        <taxon>Gammaproteobacteria</taxon>
        <taxon>Enterobacterales</taxon>
        <taxon>Morganellaceae</taxon>
        <taxon>Photorhabdus</taxon>
    </lineage>
</organism>
<keyword evidence="2" id="KW-0079">Bacteriocin immunity</keyword>
<dbReference type="EMBL" id="NSCI01000004">
    <property type="protein sequence ID" value="RAW92346.1"/>
    <property type="molecule type" value="Genomic_DNA"/>
</dbReference>
<dbReference type="AlphaFoldDB" id="A0A329VJG3"/>
<evidence type="ECO:0000256" key="1">
    <source>
        <dbReference type="ARBA" id="ARBA00009346"/>
    </source>
</evidence>